<evidence type="ECO:0000313" key="2">
    <source>
        <dbReference type="Proteomes" id="UP000267606"/>
    </source>
</evidence>
<reference evidence="1 2" key="2">
    <citation type="submission" date="2018-11" db="EMBL/GenBank/DDBJ databases">
        <authorList>
            <consortium name="Pathogen Informatics"/>
        </authorList>
    </citation>
    <scope>NUCLEOTIDE SEQUENCE [LARGE SCALE GENOMIC DNA]</scope>
</reference>
<dbReference type="Proteomes" id="UP000267606">
    <property type="component" value="Unassembled WGS sequence"/>
</dbReference>
<accession>A0A183HWQ4</accession>
<dbReference type="EMBL" id="UZAJ01017843">
    <property type="protein sequence ID" value="VDO80373.1"/>
    <property type="molecule type" value="Genomic_DNA"/>
</dbReference>
<dbReference type="STRING" id="387005.A0A183HWQ4"/>
<dbReference type="SUPFAM" id="SSF69572">
    <property type="entry name" value="Activating enzymes of the ubiquitin-like proteins"/>
    <property type="match status" value="1"/>
</dbReference>
<dbReference type="GO" id="GO:0008641">
    <property type="term" value="F:ubiquitin-like modifier activating enzyme activity"/>
    <property type="evidence" value="ECO:0007669"/>
    <property type="project" value="InterPro"/>
</dbReference>
<keyword evidence="2" id="KW-1185">Reference proteome</keyword>
<sequence length="53" mass="5931">MCRYGASELHVIASLIGGIAAQEVIKLITHQYISLDNTLIFDGHTQRAQTYRL</sequence>
<reference evidence="3" key="1">
    <citation type="submission" date="2016-06" db="UniProtKB">
        <authorList>
            <consortium name="WormBaseParasite"/>
        </authorList>
    </citation>
    <scope>IDENTIFICATION</scope>
</reference>
<dbReference type="WBParaSite" id="OFLC_0001191601-mRNA-1">
    <property type="protein sequence ID" value="OFLC_0001191601-mRNA-1"/>
    <property type="gene ID" value="OFLC_0001191601"/>
</dbReference>
<dbReference type="InterPro" id="IPR035985">
    <property type="entry name" value="Ubiquitin-activating_enz"/>
</dbReference>
<protein>
    <submittedName>
        <fullName evidence="3">ThiF domain-containing protein</fullName>
    </submittedName>
</protein>
<gene>
    <name evidence="1" type="ORF">OFLC_LOCUS11918</name>
</gene>
<evidence type="ECO:0000313" key="1">
    <source>
        <dbReference type="EMBL" id="VDO80373.1"/>
    </source>
</evidence>
<evidence type="ECO:0000313" key="3">
    <source>
        <dbReference type="WBParaSite" id="OFLC_0001191601-mRNA-1"/>
    </source>
</evidence>
<proteinExistence type="predicted"/>
<dbReference type="AlphaFoldDB" id="A0A183HWQ4"/>
<name>A0A183HWQ4_9BILA</name>
<dbReference type="Gene3D" id="3.40.50.720">
    <property type="entry name" value="NAD(P)-binding Rossmann-like Domain"/>
    <property type="match status" value="1"/>
</dbReference>
<organism evidence="3">
    <name type="scientific">Onchocerca flexuosa</name>
    <dbReference type="NCBI Taxonomy" id="387005"/>
    <lineage>
        <taxon>Eukaryota</taxon>
        <taxon>Metazoa</taxon>
        <taxon>Ecdysozoa</taxon>
        <taxon>Nematoda</taxon>
        <taxon>Chromadorea</taxon>
        <taxon>Rhabditida</taxon>
        <taxon>Spirurina</taxon>
        <taxon>Spiruromorpha</taxon>
        <taxon>Filarioidea</taxon>
        <taxon>Onchocercidae</taxon>
        <taxon>Onchocerca</taxon>
    </lineage>
</organism>